<reference evidence="2 3" key="1">
    <citation type="journal article" date="2011" name="J. Bacteriol.">
        <title>Genome sequence of the ethanol-producing Zymomonas mobilis subsp. pomaceae lectotype strain ATCC 29192.</title>
        <authorList>
            <person name="Kouvelis V.N."/>
            <person name="Davenport K.W."/>
            <person name="Brettin T.S."/>
            <person name="Bruce D."/>
            <person name="Detter C."/>
            <person name="Han C.S."/>
            <person name="Nolan M."/>
            <person name="Tapia R."/>
            <person name="Damoulaki A."/>
            <person name="Kyrpides N.C."/>
            <person name="Typas M.A."/>
            <person name="Pappas K.M."/>
        </authorList>
    </citation>
    <scope>NUCLEOTIDE SEQUENCE [LARGE SCALE GENOMIC DNA]</scope>
    <source>
        <strain evidence="3">ATCC 29192 / DSM 22645 / JCM 10191 / CCUG 17912 / NBRC 13757 / NCIMB 11200 / NRRL B-4491 / Barker I</strain>
    </source>
</reference>
<feature type="transmembrane region" description="Helical" evidence="1">
    <location>
        <begin position="107"/>
        <end position="130"/>
    </location>
</feature>
<gene>
    <name evidence="2" type="ordered locus">Zymop_0250</name>
</gene>
<keyword evidence="1" id="KW-0812">Transmembrane</keyword>
<sequence length="262" mass="29722">MVLQRLKHSLSLMIRLIIAEFTKISRTRSLVLFLIAPAIVVTLAAFTIGHPLDRASWQIIWQSALYLWSSFVFPLYIAIIATRINGNDHQNQTWRLMLTLPIRPCHLYFAKLFVEWALLASANLILILVYSAGLLVSIKSDPIGFMPENNFIMLVAGLSLVFLPVLFIQHSISWFTSNTTLPLTLGTLLSFAAGPVNIGFSEQGWLYYPWDYGLRFINNKLDIVTSKLTIHFSQCEFLGLTLGSFIIACLLIAPWLNRRDIH</sequence>
<feature type="transmembrane region" description="Helical" evidence="1">
    <location>
        <begin position="30"/>
        <end position="52"/>
    </location>
</feature>
<organism evidence="2 3">
    <name type="scientific">Zymomonas mobilis subsp. pomaceae (strain ATCC 29192 / DSM 22645 / JCM 10191 / CCUG 17912 / NBRC 13757 / NCIMB 11200 / NRRL B-4491 / Barker I)</name>
    <dbReference type="NCBI Taxonomy" id="579138"/>
    <lineage>
        <taxon>Bacteria</taxon>
        <taxon>Pseudomonadati</taxon>
        <taxon>Pseudomonadota</taxon>
        <taxon>Alphaproteobacteria</taxon>
        <taxon>Sphingomonadales</taxon>
        <taxon>Zymomonadaceae</taxon>
        <taxon>Zymomonas</taxon>
    </lineage>
</organism>
<evidence type="ECO:0008006" key="4">
    <source>
        <dbReference type="Google" id="ProtNLM"/>
    </source>
</evidence>
<name>F8EU73_ZYMMT</name>
<dbReference type="KEGG" id="zmp:Zymop_0250"/>
<dbReference type="Proteomes" id="UP000000491">
    <property type="component" value="Chromosome"/>
</dbReference>
<feature type="transmembrane region" description="Helical" evidence="1">
    <location>
        <begin position="150"/>
        <end position="168"/>
    </location>
</feature>
<keyword evidence="1" id="KW-1133">Transmembrane helix</keyword>
<dbReference type="PATRIC" id="fig|579138.3.peg.266"/>
<proteinExistence type="predicted"/>
<dbReference type="AlphaFoldDB" id="F8EU73"/>
<dbReference type="eggNOG" id="COG4200">
    <property type="taxonomic scope" value="Bacteria"/>
</dbReference>
<dbReference type="STRING" id="579138.Zymop_0250"/>
<evidence type="ECO:0000313" key="2">
    <source>
        <dbReference type="EMBL" id="AEI37153.1"/>
    </source>
</evidence>
<accession>F8EU73</accession>
<evidence type="ECO:0000256" key="1">
    <source>
        <dbReference type="SAM" id="Phobius"/>
    </source>
</evidence>
<feature type="transmembrane region" description="Helical" evidence="1">
    <location>
        <begin position="64"/>
        <end position="86"/>
    </location>
</feature>
<dbReference type="Pfam" id="PF12730">
    <property type="entry name" value="ABC2_membrane_4"/>
    <property type="match status" value="1"/>
</dbReference>
<keyword evidence="1" id="KW-0472">Membrane</keyword>
<feature type="transmembrane region" description="Helical" evidence="1">
    <location>
        <begin position="237"/>
        <end position="256"/>
    </location>
</feature>
<dbReference type="EMBL" id="CP002865">
    <property type="protein sequence ID" value="AEI37153.1"/>
    <property type="molecule type" value="Genomic_DNA"/>
</dbReference>
<evidence type="ECO:0000313" key="3">
    <source>
        <dbReference type="Proteomes" id="UP000000491"/>
    </source>
</evidence>
<dbReference type="HOGENOM" id="CLU_086622_5_0_5"/>
<protein>
    <recommendedName>
        <fullName evidence="4">ABC-2 type transport system permease protein</fullName>
    </recommendedName>
</protein>
<feature type="transmembrane region" description="Helical" evidence="1">
    <location>
        <begin position="180"/>
        <end position="200"/>
    </location>
</feature>